<feature type="non-terminal residue" evidence="3">
    <location>
        <position position="1"/>
    </location>
</feature>
<dbReference type="EMBL" id="MVHG01000219">
    <property type="protein sequence ID" value="ORA06150.1"/>
    <property type="molecule type" value="Genomic_DNA"/>
</dbReference>
<dbReference type="Proteomes" id="UP000192707">
    <property type="component" value="Unassembled WGS sequence"/>
</dbReference>
<dbReference type="InterPro" id="IPR022171">
    <property type="entry name" value="PPE_C"/>
</dbReference>
<protein>
    <submittedName>
        <fullName evidence="3">PPE family protein</fullName>
    </submittedName>
</protein>
<proteinExistence type="predicted"/>
<dbReference type="Pfam" id="PF12484">
    <property type="entry name" value="PPE-SVP"/>
    <property type="match status" value="1"/>
</dbReference>
<keyword evidence="4" id="KW-1185">Reference proteome</keyword>
<evidence type="ECO:0000313" key="4">
    <source>
        <dbReference type="Proteomes" id="UP000192707"/>
    </source>
</evidence>
<name>A0A1W9Z289_MYCAI</name>
<organism evidence="3 4">
    <name type="scientific">Mycobacterium arosiense ATCC BAA-1401 = DSM 45069</name>
    <dbReference type="NCBI Taxonomy" id="1265311"/>
    <lineage>
        <taxon>Bacteria</taxon>
        <taxon>Bacillati</taxon>
        <taxon>Actinomycetota</taxon>
        <taxon>Actinomycetes</taxon>
        <taxon>Mycobacteriales</taxon>
        <taxon>Mycobacteriaceae</taxon>
        <taxon>Mycobacterium</taxon>
        <taxon>Mycobacterium avium complex (MAC)</taxon>
    </lineage>
</organism>
<feature type="domain" description="PPE family C-terminal" evidence="2">
    <location>
        <begin position="119"/>
        <end position="200"/>
    </location>
</feature>
<reference evidence="3 4" key="1">
    <citation type="submission" date="2016-12" db="EMBL/GenBank/DDBJ databases">
        <title>The new phylogeny of genus Mycobacterium.</title>
        <authorList>
            <person name="Tortoli E."/>
            <person name="Trovato A."/>
            <person name="Cirillo D.M."/>
        </authorList>
    </citation>
    <scope>NUCLEOTIDE SEQUENCE [LARGE SCALE GENOMIC DNA]</scope>
    <source>
        <strain evidence="3 4">DSM 45069</strain>
    </source>
</reference>
<evidence type="ECO:0000256" key="1">
    <source>
        <dbReference type="SAM" id="MobiDB-lite"/>
    </source>
</evidence>
<dbReference type="AlphaFoldDB" id="A0A1W9Z289"/>
<evidence type="ECO:0000313" key="3">
    <source>
        <dbReference type="EMBL" id="ORA06150.1"/>
    </source>
</evidence>
<sequence>GKAAASAAGPGTQSALSNVPSMLQSLAAGSSNPLSPISPGGIFSSDGGSGLNTFAENVGNWALVLSGPLFTASGITPILGGLYGLAVPTAAAVADDVTPADAGLGTLVNSRSAGAGAVSAGVGTAATVGELSVPQSWGSSPAIRLASSATPLPVAGPGTVPQVEGAAPFFGGIPPVGSLVNAPREEQTRVRSGPAQKVVPPLPGEPDVAERPPVPTGQPRPARRHVSSGLSESEREELAKLRKELAELSTERDAAARLIKEAML</sequence>
<evidence type="ECO:0000259" key="2">
    <source>
        <dbReference type="Pfam" id="PF12484"/>
    </source>
</evidence>
<feature type="region of interest" description="Disordered" evidence="1">
    <location>
        <begin position="184"/>
        <end position="238"/>
    </location>
</feature>
<accession>A0A1W9Z289</accession>
<gene>
    <name evidence="3" type="ORF">BST14_28285</name>
</gene>
<comment type="caution">
    <text evidence="3">The sequence shown here is derived from an EMBL/GenBank/DDBJ whole genome shotgun (WGS) entry which is preliminary data.</text>
</comment>